<gene>
    <name evidence="2" type="ORF">GH714_032223</name>
</gene>
<comment type="caution">
    <text evidence="2">The sequence shown here is derived from an EMBL/GenBank/DDBJ whole genome shotgun (WGS) entry which is preliminary data.</text>
</comment>
<evidence type="ECO:0000313" key="2">
    <source>
        <dbReference type="EMBL" id="KAF2295229.1"/>
    </source>
</evidence>
<dbReference type="PANTHER" id="PTHR18966">
    <property type="entry name" value="IONOTROPIC GLUTAMATE RECEPTOR"/>
    <property type="match status" value="1"/>
</dbReference>
<dbReference type="SUPFAM" id="SSF53850">
    <property type="entry name" value="Periplasmic binding protein-like II"/>
    <property type="match status" value="1"/>
</dbReference>
<accession>A0A6A6L6F2</accession>
<protein>
    <recommendedName>
        <fullName evidence="1">Solute-binding protein family 3/N-terminal domain-containing protein</fullName>
    </recommendedName>
</protein>
<name>A0A6A6L6F2_HEVBR</name>
<dbReference type="Pfam" id="PF00497">
    <property type="entry name" value="SBP_bac_3"/>
    <property type="match status" value="1"/>
</dbReference>
<sequence>MRSIFKESVKEHSVQKQITRFTVDVFEAAVKLLSYKLSFEIVPFYGDYDDLLKKVALKTFDAAIGDIVIRAEGYQLVEFSQSYVDTGLMMVVTTKSEISTLVVHEPLHSRDVVYHGCHEFAHWFSCLAY</sequence>
<dbReference type="EMBL" id="JAAGAX010000013">
    <property type="protein sequence ID" value="KAF2295229.1"/>
    <property type="molecule type" value="Genomic_DNA"/>
</dbReference>
<dbReference type="InterPro" id="IPR001638">
    <property type="entry name" value="Solute-binding_3/MltF_N"/>
</dbReference>
<keyword evidence="3" id="KW-1185">Reference proteome</keyword>
<proteinExistence type="predicted"/>
<dbReference type="Gene3D" id="3.40.190.10">
    <property type="entry name" value="Periplasmic binding protein-like II"/>
    <property type="match status" value="1"/>
</dbReference>
<evidence type="ECO:0000259" key="1">
    <source>
        <dbReference type="Pfam" id="PF00497"/>
    </source>
</evidence>
<dbReference type="Proteomes" id="UP000467840">
    <property type="component" value="Chromosome 7"/>
</dbReference>
<dbReference type="AlphaFoldDB" id="A0A6A6L6F2"/>
<organism evidence="2 3">
    <name type="scientific">Hevea brasiliensis</name>
    <name type="common">Para rubber tree</name>
    <name type="synonym">Siphonia brasiliensis</name>
    <dbReference type="NCBI Taxonomy" id="3981"/>
    <lineage>
        <taxon>Eukaryota</taxon>
        <taxon>Viridiplantae</taxon>
        <taxon>Streptophyta</taxon>
        <taxon>Embryophyta</taxon>
        <taxon>Tracheophyta</taxon>
        <taxon>Spermatophyta</taxon>
        <taxon>Magnoliopsida</taxon>
        <taxon>eudicotyledons</taxon>
        <taxon>Gunneridae</taxon>
        <taxon>Pentapetalae</taxon>
        <taxon>rosids</taxon>
        <taxon>fabids</taxon>
        <taxon>Malpighiales</taxon>
        <taxon>Euphorbiaceae</taxon>
        <taxon>Crotonoideae</taxon>
        <taxon>Micrandreae</taxon>
        <taxon>Hevea</taxon>
    </lineage>
</organism>
<evidence type="ECO:0000313" key="3">
    <source>
        <dbReference type="Proteomes" id="UP000467840"/>
    </source>
</evidence>
<reference evidence="2 3" key="1">
    <citation type="journal article" date="2020" name="Mol. Plant">
        <title>The Chromosome-Based Rubber Tree Genome Provides New Insights into Spurge Genome Evolution and Rubber Biosynthesis.</title>
        <authorList>
            <person name="Liu J."/>
            <person name="Shi C."/>
            <person name="Shi C.C."/>
            <person name="Li W."/>
            <person name="Zhang Q.J."/>
            <person name="Zhang Y."/>
            <person name="Li K."/>
            <person name="Lu H.F."/>
            <person name="Shi C."/>
            <person name="Zhu S.T."/>
            <person name="Xiao Z.Y."/>
            <person name="Nan H."/>
            <person name="Yue Y."/>
            <person name="Zhu X.G."/>
            <person name="Wu Y."/>
            <person name="Hong X.N."/>
            <person name="Fan G.Y."/>
            <person name="Tong Y."/>
            <person name="Zhang D."/>
            <person name="Mao C.L."/>
            <person name="Liu Y.L."/>
            <person name="Hao S.J."/>
            <person name="Liu W.Q."/>
            <person name="Lv M.Q."/>
            <person name="Zhang H.B."/>
            <person name="Liu Y."/>
            <person name="Hu-Tang G.R."/>
            <person name="Wang J.P."/>
            <person name="Wang J.H."/>
            <person name="Sun Y.H."/>
            <person name="Ni S.B."/>
            <person name="Chen W.B."/>
            <person name="Zhang X.C."/>
            <person name="Jiao Y.N."/>
            <person name="Eichler E.E."/>
            <person name="Li G.H."/>
            <person name="Liu X."/>
            <person name="Gao L.Z."/>
        </authorList>
    </citation>
    <scope>NUCLEOTIDE SEQUENCE [LARGE SCALE GENOMIC DNA]</scope>
    <source>
        <strain evidence="3">cv. GT1</strain>
        <tissue evidence="2">Leaf</tissue>
    </source>
</reference>
<feature type="domain" description="Solute-binding protein family 3/N-terminal" evidence="1">
    <location>
        <begin position="16"/>
        <end position="98"/>
    </location>
</feature>
<dbReference type="InterPro" id="IPR015683">
    <property type="entry name" value="Ionotropic_Glu_rcpt"/>
</dbReference>